<keyword evidence="2" id="KW-1185">Reference proteome</keyword>
<evidence type="ECO:0000313" key="1">
    <source>
        <dbReference type="EMBL" id="CAJ1941171.1"/>
    </source>
</evidence>
<name>A0AAD2CPZ7_9STRA</name>
<organism evidence="1 2">
    <name type="scientific">Cylindrotheca closterium</name>
    <dbReference type="NCBI Taxonomy" id="2856"/>
    <lineage>
        <taxon>Eukaryota</taxon>
        <taxon>Sar</taxon>
        <taxon>Stramenopiles</taxon>
        <taxon>Ochrophyta</taxon>
        <taxon>Bacillariophyta</taxon>
        <taxon>Bacillariophyceae</taxon>
        <taxon>Bacillariophycidae</taxon>
        <taxon>Bacillariales</taxon>
        <taxon>Bacillariaceae</taxon>
        <taxon>Cylindrotheca</taxon>
    </lineage>
</organism>
<protein>
    <recommendedName>
        <fullName evidence="3">Chromo domain-containing protein</fullName>
    </recommendedName>
</protein>
<sequence>MEEIREHRSNKKAVKKQDGFYSLKSVTQRRRHTTAGWDFYVTWKDGSSNWIPLKDMKESFPIEVADYTISKGIQDKPAFAWWVPHIVRKRARFLGMVKSKYWERTHKYGIRIPKSIREAIKIDKENGDTLWEDSIQMEMKNNQIAFEEFDGDVEKLMGYKKITGHLVFDVKLGENFRRKARDMPQFVVNLSMHA</sequence>
<proteinExistence type="predicted"/>
<evidence type="ECO:0000313" key="2">
    <source>
        <dbReference type="Proteomes" id="UP001295423"/>
    </source>
</evidence>
<accession>A0AAD2CPZ7</accession>
<dbReference type="EMBL" id="CAKOGP040001001">
    <property type="protein sequence ID" value="CAJ1941171.1"/>
    <property type="molecule type" value="Genomic_DNA"/>
</dbReference>
<comment type="caution">
    <text evidence="1">The sequence shown here is derived from an EMBL/GenBank/DDBJ whole genome shotgun (WGS) entry which is preliminary data.</text>
</comment>
<gene>
    <name evidence="1" type="ORF">CYCCA115_LOCUS7388</name>
</gene>
<dbReference type="Proteomes" id="UP001295423">
    <property type="component" value="Unassembled WGS sequence"/>
</dbReference>
<reference evidence="1" key="1">
    <citation type="submission" date="2023-08" db="EMBL/GenBank/DDBJ databases">
        <authorList>
            <person name="Audoor S."/>
            <person name="Bilcke G."/>
        </authorList>
    </citation>
    <scope>NUCLEOTIDE SEQUENCE</scope>
</reference>
<dbReference type="AlphaFoldDB" id="A0AAD2CPZ7"/>
<evidence type="ECO:0008006" key="3">
    <source>
        <dbReference type="Google" id="ProtNLM"/>
    </source>
</evidence>